<dbReference type="InterPro" id="IPR003367">
    <property type="entry name" value="Thrombospondin_3-like_rpt"/>
</dbReference>
<organism evidence="16">
    <name type="scientific">Nematostella vectensis</name>
    <name type="common">Starlet sea anemone</name>
    <dbReference type="NCBI Taxonomy" id="45351"/>
    <lineage>
        <taxon>Eukaryota</taxon>
        <taxon>Metazoa</taxon>
        <taxon>Cnidaria</taxon>
        <taxon>Anthozoa</taxon>
        <taxon>Hexacorallia</taxon>
        <taxon>Actiniaria</taxon>
        <taxon>Edwardsiidae</taxon>
        <taxon>Nematostella</taxon>
    </lineage>
</organism>
<name>M4LY86_NEMVE</name>
<dbReference type="FunFam" id="2.10.25.10:FF:000025">
    <property type="entry name" value="Thrombospondin 3"/>
    <property type="match status" value="1"/>
</dbReference>
<evidence type="ECO:0000256" key="12">
    <source>
        <dbReference type="SAM" id="MobiDB-lite"/>
    </source>
</evidence>
<keyword evidence="8 10" id="KW-1015">Disulfide bond</keyword>
<dbReference type="FunFam" id="4.10.1080.10:FF:000004">
    <property type="entry name" value="Cartilage oligomeric matrix protein"/>
    <property type="match status" value="1"/>
</dbReference>
<dbReference type="AlphaFoldDB" id="M4LY86"/>
<evidence type="ECO:0000259" key="15">
    <source>
        <dbReference type="PROSITE" id="PS51236"/>
    </source>
</evidence>
<feature type="chain" id="PRO_5004055304" evidence="13">
    <location>
        <begin position="20"/>
        <end position="1151"/>
    </location>
</feature>
<dbReference type="PROSITE" id="PS51236">
    <property type="entry name" value="TSP_CTER"/>
    <property type="match status" value="1"/>
</dbReference>
<dbReference type="Gene3D" id="4.10.1080.10">
    <property type="entry name" value="TSP type-3 repeat"/>
    <property type="match status" value="2"/>
</dbReference>
<feature type="signal peptide" evidence="13">
    <location>
        <begin position="1"/>
        <end position="19"/>
    </location>
</feature>
<proteinExistence type="evidence at transcript level"/>
<evidence type="ECO:0000256" key="10">
    <source>
        <dbReference type="PROSITE-ProRule" id="PRU00076"/>
    </source>
</evidence>
<feature type="repeat" description="TSP type-3" evidence="11">
    <location>
        <begin position="687"/>
        <end position="722"/>
    </location>
</feature>
<dbReference type="SMART" id="SM00210">
    <property type="entry name" value="TSPN"/>
    <property type="match status" value="1"/>
</dbReference>
<dbReference type="PROSITE" id="PS01186">
    <property type="entry name" value="EGF_2"/>
    <property type="match status" value="1"/>
</dbReference>
<dbReference type="Pfam" id="PF02412">
    <property type="entry name" value="TSP_3"/>
    <property type="match status" value="5"/>
</dbReference>
<dbReference type="InterPro" id="IPR017897">
    <property type="entry name" value="Thrombospondin_3_rpt"/>
</dbReference>
<dbReference type="InterPro" id="IPR013320">
    <property type="entry name" value="ConA-like_dom_sf"/>
</dbReference>
<feature type="compositionally biased region" description="Basic and acidic residues" evidence="12">
    <location>
        <begin position="256"/>
        <end position="268"/>
    </location>
</feature>
<reference evidence="16" key="1">
    <citation type="journal article" date="2013" name="Biol. Open">
        <title>A thrombospondin in the anthozoan Nematostella vectensis is associated with the nervous system and upregulated during regeneration.</title>
        <authorList>
            <person name="Tucker R.P."/>
            <person name="Hess J.F."/>
            <person name="Gong Q."/>
            <person name="Garvey K."/>
            <person name="Shibata B."/>
            <person name="Adams J.C."/>
        </authorList>
    </citation>
    <scope>NUCLEOTIDE SEQUENCE</scope>
</reference>
<comment type="caution">
    <text evidence="10">Lacks conserved residue(s) required for the propagation of feature annotation.</text>
</comment>
<dbReference type="SUPFAM" id="SSF103647">
    <property type="entry name" value="TSP type-3 repeat"/>
    <property type="match status" value="3"/>
</dbReference>
<dbReference type="CDD" id="cd00053">
    <property type="entry name" value="EGF"/>
    <property type="match status" value="1"/>
</dbReference>
<feature type="repeat" description="TSP type-3" evidence="11">
    <location>
        <begin position="843"/>
        <end position="878"/>
    </location>
</feature>
<feature type="compositionally biased region" description="Basic and acidic residues" evidence="12">
    <location>
        <begin position="824"/>
        <end position="834"/>
    </location>
</feature>
<dbReference type="PANTHER" id="PTHR10199:SF100">
    <property type="entry name" value="THROMBOSPONDIN, ISOFORM A"/>
    <property type="match status" value="1"/>
</dbReference>
<comment type="similarity">
    <text evidence="2">Belongs to the thrombospondin family.</text>
</comment>
<dbReference type="PROSITE" id="PS51234">
    <property type="entry name" value="TSP3"/>
    <property type="match status" value="4"/>
</dbReference>
<dbReference type="HOGENOM" id="CLU_009257_1_1_1"/>
<dbReference type="PROSITE" id="PS01187">
    <property type="entry name" value="EGF_CA"/>
    <property type="match status" value="1"/>
</dbReference>
<dbReference type="SUPFAM" id="SSF49899">
    <property type="entry name" value="Concanavalin A-like lectins/glucanases"/>
    <property type="match status" value="2"/>
</dbReference>
<dbReference type="InterPro" id="IPR009030">
    <property type="entry name" value="Growth_fac_rcpt_cys_sf"/>
</dbReference>
<dbReference type="GO" id="GO:0005576">
    <property type="term" value="C:extracellular region"/>
    <property type="evidence" value="ECO:0007669"/>
    <property type="project" value="InterPro"/>
</dbReference>
<dbReference type="GO" id="GO:0005509">
    <property type="term" value="F:calcium ion binding"/>
    <property type="evidence" value="ECO:0007669"/>
    <property type="project" value="UniProtKB-UniRule"/>
</dbReference>
<dbReference type="PROSITE" id="PS50026">
    <property type="entry name" value="EGF_3"/>
    <property type="match status" value="1"/>
</dbReference>
<dbReference type="FunFam" id="2.10.25.10:FF:000038">
    <property type="entry name" value="Fibrillin 2"/>
    <property type="match status" value="1"/>
</dbReference>
<feature type="region of interest" description="Disordered" evidence="12">
    <location>
        <begin position="249"/>
        <end position="353"/>
    </location>
</feature>
<keyword evidence="9" id="KW-0325">Glycoprotein</keyword>
<dbReference type="InterPro" id="IPR001881">
    <property type="entry name" value="EGF-like_Ca-bd_dom"/>
</dbReference>
<evidence type="ECO:0000256" key="2">
    <source>
        <dbReference type="ARBA" id="ARBA00009456"/>
    </source>
</evidence>
<keyword evidence="7" id="KW-0130">Cell adhesion</keyword>
<keyword evidence="6 11" id="KW-0106">Calcium</keyword>
<dbReference type="InterPro" id="IPR049883">
    <property type="entry name" value="NOTCH1_EGF-like"/>
</dbReference>
<evidence type="ECO:0000256" key="11">
    <source>
        <dbReference type="PROSITE-ProRule" id="PRU00634"/>
    </source>
</evidence>
<dbReference type="InterPro" id="IPR018097">
    <property type="entry name" value="EGF_Ca-bd_CS"/>
</dbReference>
<evidence type="ECO:0000256" key="4">
    <source>
        <dbReference type="ARBA" id="ARBA00022729"/>
    </source>
</evidence>
<dbReference type="FunFam" id="2.10.25.10:FF:000027">
    <property type="entry name" value="Thrombospondin 3"/>
    <property type="match status" value="1"/>
</dbReference>
<dbReference type="FunFam" id="4.10.1080.10:FF:000001">
    <property type="entry name" value="Thrombospondin 3"/>
    <property type="match status" value="1"/>
</dbReference>
<evidence type="ECO:0000256" key="1">
    <source>
        <dbReference type="ARBA" id="ARBA00006373"/>
    </source>
</evidence>
<evidence type="ECO:0000256" key="13">
    <source>
        <dbReference type="SAM" id="SignalP"/>
    </source>
</evidence>
<comment type="similarity">
    <text evidence="1">Belongs to the EGF domain peptide family.</text>
</comment>
<feature type="repeat" description="TSP type-3" evidence="11">
    <location>
        <begin position="879"/>
        <end position="914"/>
    </location>
</feature>
<dbReference type="InterPro" id="IPR000742">
    <property type="entry name" value="EGF"/>
</dbReference>
<feature type="compositionally biased region" description="Basic and acidic residues" evidence="12">
    <location>
        <begin position="298"/>
        <end position="316"/>
    </location>
</feature>
<feature type="disulfide bond" evidence="10">
    <location>
        <begin position="622"/>
        <end position="639"/>
    </location>
</feature>
<dbReference type="Pfam" id="PF07645">
    <property type="entry name" value="EGF_CA"/>
    <property type="match status" value="2"/>
</dbReference>
<evidence type="ECO:0000256" key="3">
    <source>
        <dbReference type="ARBA" id="ARBA00022536"/>
    </source>
</evidence>
<dbReference type="EMBL" id="JX680803">
    <property type="protein sequence ID" value="AGG16133.1"/>
    <property type="molecule type" value="mRNA"/>
</dbReference>
<evidence type="ECO:0000313" key="16">
    <source>
        <dbReference type="EMBL" id="AGG16133.1"/>
    </source>
</evidence>
<dbReference type="Gene3D" id="2.60.120.200">
    <property type="match status" value="2"/>
</dbReference>
<dbReference type="PANTHER" id="PTHR10199">
    <property type="entry name" value="THROMBOSPONDIN"/>
    <property type="match status" value="1"/>
</dbReference>
<keyword evidence="4 13" id="KW-0732">Signal</keyword>
<feature type="region of interest" description="Disordered" evidence="12">
    <location>
        <begin position="823"/>
        <end position="881"/>
    </location>
</feature>
<evidence type="ECO:0000256" key="6">
    <source>
        <dbReference type="ARBA" id="ARBA00022837"/>
    </source>
</evidence>
<evidence type="ECO:0000256" key="8">
    <source>
        <dbReference type="ARBA" id="ARBA00023157"/>
    </source>
</evidence>
<dbReference type="Pfam" id="PF05735">
    <property type="entry name" value="TSP_C"/>
    <property type="match status" value="1"/>
</dbReference>
<dbReference type="CDD" id="cd00054">
    <property type="entry name" value="EGF_CA"/>
    <property type="match status" value="2"/>
</dbReference>
<dbReference type="InterPro" id="IPR028974">
    <property type="entry name" value="TSP_type-3_rpt"/>
</dbReference>
<dbReference type="GO" id="GO:0007155">
    <property type="term" value="P:cell adhesion"/>
    <property type="evidence" value="ECO:0007669"/>
    <property type="project" value="UniProtKB-KW"/>
</dbReference>
<feature type="repeat" description="TSP type-3" evidence="11">
    <location>
        <begin position="746"/>
        <end position="781"/>
    </location>
</feature>
<dbReference type="SMART" id="SM00181">
    <property type="entry name" value="EGF"/>
    <property type="match status" value="4"/>
</dbReference>
<feature type="domain" description="TSP C-terminal" evidence="15">
    <location>
        <begin position="918"/>
        <end position="1132"/>
    </location>
</feature>
<dbReference type="Gene3D" id="2.10.25.10">
    <property type="entry name" value="Laminin"/>
    <property type="match status" value="4"/>
</dbReference>
<dbReference type="SUPFAM" id="SSF57184">
    <property type="entry name" value="Growth factor receptor domain"/>
    <property type="match status" value="1"/>
</dbReference>
<dbReference type="FunFam" id="2.60.120.200:FF:000002">
    <property type="entry name" value="Thrombospondin 3"/>
    <property type="match status" value="1"/>
</dbReference>
<evidence type="ECO:0000256" key="5">
    <source>
        <dbReference type="ARBA" id="ARBA00022737"/>
    </source>
</evidence>
<evidence type="ECO:0000256" key="9">
    <source>
        <dbReference type="ARBA" id="ARBA00023180"/>
    </source>
</evidence>
<evidence type="ECO:0000259" key="14">
    <source>
        <dbReference type="PROSITE" id="PS50026"/>
    </source>
</evidence>
<keyword evidence="5" id="KW-0677">Repeat</keyword>
<evidence type="ECO:0000256" key="7">
    <source>
        <dbReference type="ARBA" id="ARBA00022889"/>
    </source>
</evidence>
<keyword evidence="3 10" id="KW-0245">EGF-like domain</keyword>
<protein>
    <submittedName>
        <fullName evidence="16">Thrombospondin</fullName>
    </submittedName>
</protein>
<accession>M4LY86</accession>
<dbReference type="InterPro" id="IPR048287">
    <property type="entry name" value="TSPN-like_N"/>
</dbReference>
<sequence>MGCLWQVAALLLSVLQVNGRIESVDLLKAFSVNDNLKGVLSTKGVPGENGRAFEITRSVALLNRNSEFVDKISVSAAELGRFTVTANIQLGKSTYGTLFSIQPKGEGRVIFALVFSCYSSCRLGLYYPEGEDTKRTFFHRIIDISDGSWHKMALHIDTNNKGEHVVELYMDCKFTGRKKIPVGLKELLPKSKGNKEYQFHLAQRSFYNMVYVPWRGSLQNVFLIFGSRLRRFVDPDTCFQKSVSEILSQVSTKQPATERPKPRTEKPRPITQPPTTQRPRPKTRRPEPRTELPQPRTYRPETRTYRPDPRTYRPDPKTYQPWPQRTESPEDKYLKTSSHGGGDSPSTFESFNPEGKELSATLVPVLKTLAMPELKTEDDKLDYLIQLIRDMRREQQERESMLWKKIEILKIDMNSQSNAFHYVRTFLEKGGACRAGSLPASKPIIAVGVSGDPVNGNNPSPVIANGGGSPQKCARKPCFPYVKCTETPGQGLGFRCGPCPPGFSGNGIRCTDVNECDLFPCSSLTTCTNLKPGYRCSECPRGFHGNATLGLGTEFAKKHKQVCKDIDECSDGKNGGCSIYSECINTPGSFRCGPCRPGYQGDPYRECTPILFCSGGPKSNPCGKKATCIPRNKGKSYDCECDPGYAGDGKVCGIDSDMDGFPDNQLSCKGPNCQRDNCRYRPNTGQEDNDGDGIGDACEYDADGDGLPNDVDNCPRVPNPDQANSDSDQIGDACDNCPTISNPDQKDTDGDGMGDLCDVDIDGDGIINVLDNCPLVSNRDQKNTDGDPLGDACDNCINARNPTQADRDGDGIGDACDYNEDTDRDGIDDRHDNCPGKPNSAQLDTDGDGRGDACDDDDDNDGIPDYRDNCRLVPNSDQRDTDLDGIGDACQGDQDNDGVPDVNDTCPFNPKIHKTDFSQYKNIKLDPLSTKQDQPQWRASQRGDEVFQILNSNVGLLVADQVYEDVEYKGTMFVNTNHDDDIIGFAFGYQDYSTFFLVSWKKKEQVYWDVKPFRATAETHITLKKIKSTTGPSKALRNALWHSGDTTQQVLVLWKSKNQRGWRHRVAYRWEITYTPSNGYLRVRMWDGRHIIMDTGRLRDLDIRGGRLGMFSFSQESIVWSALSVHCLGESQTQSVKQYMSQNPCYATHVT</sequence>
<feature type="domain" description="EGF-like" evidence="14">
    <location>
        <begin position="609"/>
        <end position="653"/>
    </location>
</feature>
<dbReference type="SMART" id="SM00179">
    <property type="entry name" value="EGF_CA"/>
    <property type="match status" value="2"/>
</dbReference>
<dbReference type="InterPro" id="IPR008859">
    <property type="entry name" value="Thrombospondin_C"/>
</dbReference>